<name>A0ABR2Z2M7_9CHLO</name>
<reference evidence="2 3" key="1">
    <citation type="journal article" date="2024" name="Nat. Commun.">
        <title>Phylogenomics reveals the evolutionary origins of lichenization in chlorophyte algae.</title>
        <authorList>
            <person name="Puginier C."/>
            <person name="Libourel C."/>
            <person name="Otte J."/>
            <person name="Skaloud P."/>
            <person name="Haon M."/>
            <person name="Grisel S."/>
            <person name="Petersen M."/>
            <person name="Berrin J.G."/>
            <person name="Delaux P.M."/>
            <person name="Dal Grande F."/>
            <person name="Keller J."/>
        </authorList>
    </citation>
    <scope>NUCLEOTIDE SEQUENCE [LARGE SCALE GENOMIC DNA]</scope>
    <source>
        <strain evidence="2 3">SAG 216-7</strain>
    </source>
</reference>
<comment type="caution">
    <text evidence="2">The sequence shown here is derived from an EMBL/GenBank/DDBJ whole genome shotgun (WGS) entry which is preliminary data.</text>
</comment>
<keyword evidence="3" id="KW-1185">Reference proteome</keyword>
<dbReference type="EMBL" id="JALJOT010000002">
    <property type="protein sequence ID" value="KAK9917920.1"/>
    <property type="molecule type" value="Genomic_DNA"/>
</dbReference>
<dbReference type="Proteomes" id="UP001491310">
    <property type="component" value="Unassembled WGS sequence"/>
</dbReference>
<organism evidence="2 3">
    <name type="scientific">Coccomyxa subellipsoidea</name>
    <dbReference type="NCBI Taxonomy" id="248742"/>
    <lineage>
        <taxon>Eukaryota</taxon>
        <taxon>Viridiplantae</taxon>
        <taxon>Chlorophyta</taxon>
        <taxon>core chlorophytes</taxon>
        <taxon>Trebouxiophyceae</taxon>
        <taxon>Trebouxiophyceae incertae sedis</taxon>
        <taxon>Coccomyxaceae</taxon>
        <taxon>Coccomyxa</taxon>
    </lineage>
</organism>
<feature type="region of interest" description="Disordered" evidence="1">
    <location>
        <begin position="1"/>
        <end position="21"/>
    </location>
</feature>
<evidence type="ECO:0000256" key="1">
    <source>
        <dbReference type="SAM" id="MobiDB-lite"/>
    </source>
</evidence>
<accession>A0ABR2Z2M7</accession>
<evidence type="ECO:0000313" key="3">
    <source>
        <dbReference type="Proteomes" id="UP001491310"/>
    </source>
</evidence>
<gene>
    <name evidence="2" type="ORF">WJX75_009574</name>
</gene>
<evidence type="ECO:0000313" key="2">
    <source>
        <dbReference type="EMBL" id="KAK9917920.1"/>
    </source>
</evidence>
<protein>
    <submittedName>
        <fullName evidence="2">Uncharacterized protein</fullName>
    </submittedName>
</protein>
<proteinExistence type="predicted"/>
<sequence>MFEDREKSEAEVQEKKEKEDAMGLEKADVFGMKIKALKEQDGNDVRALDSDDQPVDPSKVQAYLKRAFGTRLADAERALTALAESYSDPDELAKEAYNLYSEFRPQIQTGQSGWGQKGLLDLQHIKQLREK</sequence>